<evidence type="ECO:0000256" key="1">
    <source>
        <dbReference type="SAM" id="MobiDB-lite"/>
    </source>
</evidence>
<reference evidence="2 3" key="1">
    <citation type="submission" date="2018-11" db="EMBL/GenBank/DDBJ databases">
        <title>Complete genome sequencing of the Actinobacteria Serinibacter sp. K3-2.</title>
        <authorList>
            <person name="Rakitin A.L."/>
            <person name="Beletsky A.V."/>
            <person name="Mardanov A.V."/>
            <person name="Ravin N.V."/>
            <person name="Gromova A.S."/>
            <person name="Filippova S.N."/>
            <person name="Gal'Chenko V.F."/>
        </authorList>
    </citation>
    <scope>NUCLEOTIDE SEQUENCE [LARGE SCALE GENOMIC DNA]</scope>
    <source>
        <strain evidence="2 3">K3-2</strain>
    </source>
</reference>
<evidence type="ECO:0000313" key="3">
    <source>
        <dbReference type="Proteomes" id="UP000297318"/>
    </source>
</evidence>
<keyword evidence="3" id="KW-1185">Reference proteome</keyword>
<name>A0A4Z1EB97_9MICO</name>
<dbReference type="AlphaFoldDB" id="A0A4Z1EB97"/>
<gene>
    <name evidence="2" type="ORF">SERN_0939</name>
</gene>
<dbReference type="EMBL" id="RHPJ01000001">
    <property type="protein sequence ID" value="TGO06747.1"/>
    <property type="molecule type" value="Genomic_DNA"/>
</dbReference>
<proteinExistence type="predicted"/>
<organism evidence="2 3">
    <name type="scientific">Serinibacter arcticus</name>
    <dbReference type="NCBI Taxonomy" id="1655435"/>
    <lineage>
        <taxon>Bacteria</taxon>
        <taxon>Bacillati</taxon>
        <taxon>Actinomycetota</taxon>
        <taxon>Actinomycetes</taxon>
        <taxon>Micrococcales</taxon>
        <taxon>Beutenbergiaceae</taxon>
        <taxon>Serinibacter</taxon>
    </lineage>
</organism>
<accession>A0A4Z1EB97</accession>
<feature type="region of interest" description="Disordered" evidence="1">
    <location>
        <begin position="20"/>
        <end position="40"/>
    </location>
</feature>
<protein>
    <submittedName>
        <fullName evidence="2">Uncharacterized protein</fullName>
    </submittedName>
</protein>
<evidence type="ECO:0000313" key="2">
    <source>
        <dbReference type="EMBL" id="TGO06747.1"/>
    </source>
</evidence>
<comment type="caution">
    <text evidence="2">The sequence shown here is derived from an EMBL/GenBank/DDBJ whole genome shotgun (WGS) entry which is preliminary data.</text>
</comment>
<dbReference type="Proteomes" id="UP000297318">
    <property type="component" value="Unassembled WGS sequence"/>
</dbReference>
<sequence length="40" mass="4699">MTLRTARVAADDHRERLAGWDDDPRRRRYGRGSNDPATTW</sequence>